<sequence length="159" mass="18506">MAYLSKQDVTITLIDEDKKEFTVKFGSEVFMLGAMQRLLFNVFCILTVRVTINLWTHDNLLKLRKHIGYFTYLFSSFVHRIPTPFCKSYLPKQNIDITLVDEDMEELIVQFLHEHRRVKGWGVFSTAHKLVEGDALVFLLVNSTEFQVMNLLMIISALS</sequence>
<keyword evidence="5" id="KW-0539">Nucleus</keyword>
<dbReference type="Pfam" id="PF02362">
    <property type="entry name" value="B3"/>
    <property type="match status" value="1"/>
</dbReference>
<evidence type="ECO:0000313" key="8">
    <source>
        <dbReference type="Proteomes" id="UP000541444"/>
    </source>
</evidence>
<evidence type="ECO:0000256" key="1">
    <source>
        <dbReference type="ARBA" id="ARBA00004123"/>
    </source>
</evidence>
<evidence type="ECO:0000256" key="2">
    <source>
        <dbReference type="ARBA" id="ARBA00023015"/>
    </source>
</evidence>
<organism evidence="7 8">
    <name type="scientific">Kingdonia uniflora</name>
    <dbReference type="NCBI Taxonomy" id="39325"/>
    <lineage>
        <taxon>Eukaryota</taxon>
        <taxon>Viridiplantae</taxon>
        <taxon>Streptophyta</taxon>
        <taxon>Embryophyta</taxon>
        <taxon>Tracheophyta</taxon>
        <taxon>Spermatophyta</taxon>
        <taxon>Magnoliopsida</taxon>
        <taxon>Ranunculales</taxon>
        <taxon>Circaeasteraceae</taxon>
        <taxon>Kingdonia</taxon>
    </lineage>
</organism>
<comment type="caution">
    <text evidence="7">The sequence shown here is derived from an EMBL/GenBank/DDBJ whole genome shotgun (WGS) entry which is preliminary data.</text>
</comment>
<dbReference type="Gene3D" id="2.40.330.10">
    <property type="entry name" value="DNA-binding pseudobarrel domain"/>
    <property type="match status" value="1"/>
</dbReference>
<reference evidence="7 8" key="1">
    <citation type="journal article" date="2020" name="IScience">
        <title>Genome Sequencing of the Endangered Kingdonia uniflora (Circaeasteraceae, Ranunculales) Reveals Potential Mechanisms of Evolutionary Specialization.</title>
        <authorList>
            <person name="Sun Y."/>
            <person name="Deng T."/>
            <person name="Zhang A."/>
            <person name="Moore M.J."/>
            <person name="Landis J.B."/>
            <person name="Lin N."/>
            <person name="Zhang H."/>
            <person name="Zhang X."/>
            <person name="Huang J."/>
            <person name="Zhang X."/>
            <person name="Sun H."/>
            <person name="Wang H."/>
        </authorList>
    </citation>
    <scope>NUCLEOTIDE SEQUENCE [LARGE SCALE GENOMIC DNA]</scope>
    <source>
        <strain evidence="7">TB1705</strain>
        <tissue evidence="7">Leaf</tissue>
    </source>
</reference>
<dbReference type="GO" id="GO:0005634">
    <property type="term" value="C:nucleus"/>
    <property type="evidence" value="ECO:0007669"/>
    <property type="project" value="UniProtKB-SubCell"/>
</dbReference>
<dbReference type="SMART" id="SM01019">
    <property type="entry name" value="B3"/>
    <property type="match status" value="1"/>
</dbReference>
<gene>
    <name evidence="7" type="ORF">GIB67_023447</name>
</gene>
<dbReference type="InterPro" id="IPR044837">
    <property type="entry name" value="REM16-like"/>
</dbReference>
<keyword evidence="8" id="KW-1185">Reference proteome</keyword>
<keyword evidence="2" id="KW-0805">Transcription regulation</keyword>
<dbReference type="GO" id="GO:0003677">
    <property type="term" value="F:DNA binding"/>
    <property type="evidence" value="ECO:0007669"/>
    <property type="project" value="UniProtKB-KW"/>
</dbReference>
<dbReference type="EMBL" id="JACGCM010000119">
    <property type="protein sequence ID" value="KAF6176156.1"/>
    <property type="molecule type" value="Genomic_DNA"/>
</dbReference>
<dbReference type="InterPro" id="IPR015300">
    <property type="entry name" value="DNA-bd_pseudobarrel_sf"/>
</dbReference>
<dbReference type="PANTHER" id="PTHR31391">
    <property type="entry name" value="B3 DOMAIN-CONTAINING PROTEIN OS11G0197600-RELATED"/>
    <property type="match status" value="1"/>
</dbReference>
<dbReference type="AlphaFoldDB" id="A0A7J7P9S1"/>
<protein>
    <recommendedName>
        <fullName evidence="6">TF-B3 domain-containing protein</fullName>
    </recommendedName>
</protein>
<accession>A0A7J7P9S1</accession>
<name>A0A7J7P9S1_9MAGN</name>
<keyword evidence="4" id="KW-0804">Transcription</keyword>
<evidence type="ECO:0000256" key="5">
    <source>
        <dbReference type="ARBA" id="ARBA00023242"/>
    </source>
</evidence>
<dbReference type="PANTHER" id="PTHR31391:SF101">
    <property type="entry name" value="B3 DOMAIN-CONTAINING PROTEIN OS01G0234100"/>
    <property type="match status" value="1"/>
</dbReference>
<evidence type="ECO:0000313" key="7">
    <source>
        <dbReference type="EMBL" id="KAF6176156.1"/>
    </source>
</evidence>
<proteinExistence type="predicted"/>
<dbReference type="CDD" id="cd10017">
    <property type="entry name" value="B3_DNA"/>
    <property type="match status" value="1"/>
</dbReference>
<feature type="domain" description="TF-B3" evidence="6">
    <location>
        <begin position="69"/>
        <end position="155"/>
    </location>
</feature>
<evidence type="ECO:0000259" key="6">
    <source>
        <dbReference type="SMART" id="SM01019"/>
    </source>
</evidence>
<dbReference type="OrthoDB" id="1909330at2759"/>
<comment type="subcellular location">
    <subcellularLocation>
        <location evidence="1">Nucleus</location>
    </subcellularLocation>
</comment>
<dbReference type="InterPro" id="IPR003340">
    <property type="entry name" value="B3_DNA-bd"/>
</dbReference>
<evidence type="ECO:0000256" key="3">
    <source>
        <dbReference type="ARBA" id="ARBA00023125"/>
    </source>
</evidence>
<keyword evidence="3" id="KW-0238">DNA-binding</keyword>
<dbReference type="SUPFAM" id="SSF101936">
    <property type="entry name" value="DNA-binding pseudobarrel domain"/>
    <property type="match status" value="1"/>
</dbReference>
<evidence type="ECO:0000256" key="4">
    <source>
        <dbReference type="ARBA" id="ARBA00023163"/>
    </source>
</evidence>
<dbReference type="Proteomes" id="UP000541444">
    <property type="component" value="Unassembled WGS sequence"/>
</dbReference>